<protein>
    <submittedName>
        <fullName evidence="2">Phosphotransferase/anion transporter</fullName>
    </submittedName>
</protein>
<evidence type="ECO:0000313" key="2">
    <source>
        <dbReference type="EMBL" id="VBB07268.1"/>
    </source>
</evidence>
<dbReference type="InterPro" id="IPR016152">
    <property type="entry name" value="PTrfase/Anion_transptr"/>
</dbReference>
<dbReference type="InterPro" id="IPR051541">
    <property type="entry name" value="PTS_SugarTrans_NitroReg"/>
</dbReference>
<dbReference type="Proteomes" id="UP000277811">
    <property type="component" value="Unassembled WGS sequence"/>
</dbReference>
<dbReference type="OrthoDB" id="370976at2"/>
<keyword evidence="2" id="KW-0808">Transferase</keyword>
<dbReference type="EMBL" id="UPPP01000072">
    <property type="protein sequence ID" value="VBB07268.1"/>
    <property type="molecule type" value="Genomic_DNA"/>
</dbReference>
<keyword evidence="3" id="KW-1185">Reference proteome</keyword>
<organism evidence="2 3">
    <name type="scientific">Lucifera butyrica</name>
    <dbReference type="NCBI Taxonomy" id="1351585"/>
    <lineage>
        <taxon>Bacteria</taxon>
        <taxon>Bacillati</taxon>
        <taxon>Bacillota</taxon>
        <taxon>Negativicutes</taxon>
        <taxon>Veillonellales</taxon>
        <taxon>Veillonellaceae</taxon>
        <taxon>Lucifera</taxon>
    </lineage>
</organism>
<sequence>MSQILENVYYDAVILENASTKEEVIQYLSGYLMQKGYVNQEYLKATLEREDSCPTGLPTKPVGIAVPHSKAENVIRPAVIMGIAKKLIPFAEMGNSKSVIAVGIIFLLALQGENRHLNYLKNIVNFCKQEDKLMTLYKVTSREEAYRIFHSEILCLPGDGNQP</sequence>
<dbReference type="GO" id="GO:0016740">
    <property type="term" value="F:transferase activity"/>
    <property type="evidence" value="ECO:0007669"/>
    <property type="project" value="UniProtKB-KW"/>
</dbReference>
<proteinExistence type="predicted"/>
<feature type="domain" description="PTS EIIA type-2" evidence="1">
    <location>
        <begin position="3"/>
        <end position="152"/>
    </location>
</feature>
<dbReference type="CDD" id="cd00211">
    <property type="entry name" value="PTS_IIA_fru"/>
    <property type="match status" value="1"/>
</dbReference>
<dbReference type="SUPFAM" id="SSF55804">
    <property type="entry name" value="Phoshotransferase/anion transport protein"/>
    <property type="match status" value="1"/>
</dbReference>
<dbReference type="PROSITE" id="PS51094">
    <property type="entry name" value="PTS_EIIA_TYPE_2"/>
    <property type="match status" value="1"/>
</dbReference>
<dbReference type="Gene3D" id="3.40.930.10">
    <property type="entry name" value="Mannitol-specific EII, Chain A"/>
    <property type="match status" value="1"/>
</dbReference>
<dbReference type="Pfam" id="PF00359">
    <property type="entry name" value="PTS_EIIA_2"/>
    <property type="match status" value="1"/>
</dbReference>
<dbReference type="AlphaFoldDB" id="A0A498RDI8"/>
<evidence type="ECO:0000259" key="1">
    <source>
        <dbReference type="PROSITE" id="PS51094"/>
    </source>
</evidence>
<gene>
    <name evidence="2" type="ORF">LUCI_2512</name>
</gene>
<dbReference type="PANTHER" id="PTHR47738">
    <property type="entry name" value="PTS SYSTEM FRUCTOSE-LIKE EIIA COMPONENT-RELATED"/>
    <property type="match status" value="1"/>
</dbReference>
<dbReference type="InterPro" id="IPR002178">
    <property type="entry name" value="PTS_EIIA_type-2_dom"/>
</dbReference>
<dbReference type="PANTHER" id="PTHR47738:SF3">
    <property type="entry name" value="PHOSPHOTRANSFERASE SYSTEM MANNITOL_FRUCTOSE-SPECIFIC IIA DOMAIN CONTAINING PROTEIN"/>
    <property type="match status" value="1"/>
</dbReference>
<dbReference type="RefSeq" id="WP_122628202.1">
    <property type="nucleotide sequence ID" value="NZ_UPPP01000072.1"/>
</dbReference>
<name>A0A498RDI8_9FIRM</name>
<reference evidence="2 3" key="1">
    <citation type="submission" date="2018-06" db="EMBL/GenBank/DDBJ databases">
        <authorList>
            <person name="Strepis N."/>
        </authorList>
    </citation>
    <scope>NUCLEOTIDE SEQUENCE [LARGE SCALE GENOMIC DNA]</scope>
    <source>
        <strain evidence="2">LUCI</strain>
    </source>
</reference>
<accession>A0A498RDI8</accession>
<evidence type="ECO:0000313" key="3">
    <source>
        <dbReference type="Proteomes" id="UP000277811"/>
    </source>
</evidence>